<dbReference type="Pfam" id="PF00106">
    <property type="entry name" value="adh_short"/>
    <property type="match status" value="2"/>
</dbReference>
<sequence>MGLLSTILNWIWFQWDLIVHSGWPGFFWVRPKWSIEDIPNQSGKVVLVTGGNSGTGYATALSFYNAGAKVYIACRNEVLAKEAIENIKKGIVKGFFNEFEVSSSSSSSKNGKNENDKKGIIEFVKLDLSDLNSVEVCAKEFIKKEDKLDILFANAGVMASPEGLRTKQGYTLQFGTNVLGHHRLINLLLPLLLNSPPTHPSRVILTSSAGHAAAPKGGVDFRSIIRDSSDPIQGEKPKWGKYEKMKWVEYGQSKWGNIALSNYLHNEFGRQGRLISVAVHPGLIATNLTQYLPFEPFVRKYMPWIAYPITRTPSIGAINQVWAATVPDEKARWLSGQYIVPFRKIGLARADLQDDKRVEEVWKWCEEQAKKRA</sequence>
<organism evidence="5 6">
    <name type="scientific">Kwoniella pini CBS 10737</name>
    <dbReference type="NCBI Taxonomy" id="1296096"/>
    <lineage>
        <taxon>Eukaryota</taxon>
        <taxon>Fungi</taxon>
        <taxon>Dikarya</taxon>
        <taxon>Basidiomycota</taxon>
        <taxon>Agaricomycotina</taxon>
        <taxon>Tremellomycetes</taxon>
        <taxon>Tremellales</taxon>
        <taxon>Cryptococcaceae</taxon>
        <taxon>Kwoniella</taxon>
    </lineage>
</organism>
<keyword evidence="4" id="KW-0732">Signal</keyword>
<dbReference type="InterPro" id="IPR002347">
    <property type="entry name" value="SDR_fam"/>
</dbReference>
<dbReference type="KEGG" id="kpin:30172694"/>
<dbReference type="Gene3D" id="3.40.50.720">
    <property type="entry name" value="NAD(P)-binding Rossmann-like Domain"/>
    <property type="match status" value="1"/>
</dbReference>
<feature type="chain" id="PRO_5042572373" description="Pod-specific dehydrogenase" evidence="4">
    <location>
        <begin position="22"/>
        <end position="373"/>
    </location>
</feature>
<keyword evidence="3" id="KW-0560">Oxidoreductase</keyword>
<keyword evidence="2" id="KW-0521">NADP</keyword>
<dbReference type="Proteomes" id="UP000094020">
    <property type="component" value="Chromosome 5"/>
</dbReference>
<evidence type="ECO:0008006" key="7">
    <source>
        <dbReference type="Google" id="ProtNLM"/>
    </source>
</evidence>
<dbReference type="AlphaFoldDB" id="A0AAJ8L4Z1"/>
<protein>
    <recommendedName>
        <fullName evidence="7">Pod-specific dehydrogenase</fullName>
    </recommendedName>
</protein>
<dbReference type="InterPro" id="IPR036291">
    <property type="entry name" value="NAD(P)-bd_dom_sf"/>
</dbReference>
<evidence type="ECO:0000256" key="3">
    <source>
        <dbReference type="ARBA" id="ARBA00023002"/>
    </source>
</evidence>
<evidence type="ECO:0000256" key="1">
    <source>
        <dbReference type="ARBA" id="ARBA00006484"/>
    </source>
</evidence>
<comment type="similarity">
    <text evidence="1">Belongs to the short-chain dehydrogenases/reductases (SDR) family.</text>
</comment>
<dbReference type="PRINTS" id="PR00081">
    <property type="entry name" value="GDHRDH"/>
</dbReference>
<dbReference type="PANTHER" id="PTHR24320:SF282">
    <property type="entry name" value="WW DOMAIN-CONTAINING OXIDOREDUCTASE"/>
    <property type="match status" value="1"/>
</dbReference>
<dbReference type="SUPFAM" id="SSF51735">
    <property type="entry name" value="NAD(P)-binding Rossmann-fold domains"/>
    <property type="match status" value="1"/>
</dbReference>
<evidence type="ECO:0000313" key="5">
    <source>
        <dbReference type="EMBL" id="WWC70152.1"/>
    </source>
</evidence>
<keyword evidence="6" id="KW-1185">Reference proteome</keyword>
<reference evidence="5" key="2">
    <citation type="submission" date="2024-02" db="EMBL/GenBank/DDBJ databases">
        <title>Comparative genomics of Cryptococcus and Kwoniella reveals pathogenesis evolution and contrasting modes of karyotype evolution via chromosome fusion or intercentromeric recombination.</title>
        <authorList>
            <person name="Coelho M.A."/>
            <person name="David-Palma M."/>
            <person name="Shea T."/>
            <person name="Bowers K."/>
            <person name="McGinley-Smith S."/>
            <person name="Mohammad A.W."/>
            <person name="Gnirke A."/>
            <person name="Yurkov A.M."/>
            <person name="Nowrousian M."/>
            <person name="Sun S."/>
            <person name="Cuomo C.A."/>
            <person name="Heitman J."/>
        </authorList>
    </citation>
    <scope>NUCLEOTIDE SEQUENCE</scope>
    <source>
        <strain evidence="5">CBS 10737</strain>
    </source>
</reference>
<reference evidence="5" key="1">
    <citation type="submission" date="2013-07" db="EMBL/GenBank/DDBJ databases">
        <authorList>
            <consortium name="The Broad Institute Genome Sequencing Platform"/>
            <person name="Cuomo C."/>
            <person name="Litvintseva A."/>
            <person name="Chen Y."/>
            <person name="Heitman J."/>
            <person name="Sun S."/>
            <person name="Springer D."/>
            <person name="Dromer F."/>
            <person name="Young S.K."/>
            <person name="Zeng Q."/>
            <person name="Gargeya S."/>
            <person name="Fitzgerald M."/>
            <person name="Abouelleil A."/>
            <person name="Alvarado L."/>
            <person name="Berlin A.M."/>
            <person name="Chapman S.B."/>
            <person name="Dewar J."/>
            <person name="Goldberg J."/>
            <person name="Griggs A."/>
            <person name="Gujja S."/>
            <person name="Hansen M."/>
            <person name="Howarth C."/>
            <person name="Imamovic A."/>
            <person name="Larimer J."/>
            <person name="McCowan C."/>
            <person name="Murphy C."/>
            <person name="Pearson M."/>
            <person name="Priest M."/>
            <person name="Roberts A."/>
            <person name="Saif S."/>
            <person name="Shea T."/>
            <person name="Sykes S."/>
            <person name="Wortman J."/>
            <person name="Nusbaum C."/>
            <person name="Birren B."/>
        </authorList>
    </citation>
    <scope>NUCLEOTIDE SEQUENCE</scope>
    <source>
        <strain evidence="5">CBS 10737</strain>
    </source>
</reference>
<dbReference type="EMBL" id="CP144523">
    <property type="protein sequence ID" value="WWC70152.1"/>
    <property type="molecule type" value="Genomic_DNA"/>
</dbReference>
<dbReference type="PANTHER" id="PTHR24320">
    <property type="entry name" value="RETINOL DEHYDROGENASE"/>
    <property type="match status" value="1"/>
</dbReference>
<name>A0AAJ8L4Z1_9TREE</name>
<evidence type="ECO:0000256" key="4">
    <source>
        <dbReference type="SAM" id="SignalP"/>
    </source>
</evidence>
<gene>
    <name evidence="5" type="ORF">I206_104099</name>
</gene>
<dbReference type="RefSeq" id="XP_070058997.1">
    <property type="nucleotide sequence ID" value="XM_070202896.1"/>
</dbReference>
<proteinExistence type="inferred from homology"/>
<evidence type="ECO:0000256" key="2">
    <source>
        <dbReference type="ARBA" id="ARBA00022857"/>
    </source>
</evidence>
<dbReference type="GeneID" id="30172694"/>
<evidence type="ECO:0000313" key="6">
    <source>
        <dbReference type="Proteomes" id="UP000094020"/>
    </source>
</evidence>
<accession>A0AAJ8L4Z1</accession>
<dbReference type="GO" id="GO:0016491">
    <property type="term" value="F:oxidoreductase activity"/>
    <property type="evidence" value="ECO:0007669"/>
    <property type="project" value="UniProtKB-KW"/>
</dbReference>
<feature type="signal peptide" evidence="4">
    <location>
        <begin position="1"/>
        <end position="21"/>
    </location>
</feature>